<reference evidence="2" key="1">
    <citation type="submission" date="2022-05" db="EMBL/GenBank/DDBJ databases">
        <authorList>
            <person name="Okamura Y."/>
        </authorList>
    </citation>
    <scope>NUCLEOTIDE SEQUENCE</scope>
</reference>
<protein>
    <submittedName>
        <fullName evidence="2">Uncharacterized protein</fullName>
    </submittedName>
</protein>
<comment type="caution">
    <text evidence="2">The sequence shown here is derived from an EMBL/GenBank/DDBJ whole genome shotgun (WGS) entry which is preliminary data.</text>
</comment>
<keyword evidence="3" id="KW-1185">Reference proteome</keyword>
<evidence type="ECO:0000313" key="3">
    <source>
        <dbReference type="Proteomes" id="UP001152562"/>
    </source>
</evidence>
<evidence type="ECO:0000256" key="1">
    <source>
        <dbReference type="SAM" id="SignalP"/>
    </source>
</evidence>
<dbReference type="Proteomes" id="UP001152562">
    <property type="component" value="Unassembled WGS sequence"/>
</dbReference>
<proteinExistence type="predicted"/>
<gene>
    <name evidence="2" type="ORF">PIBRA_LOCUS1697</name>
</gene>
<keyword evidence="1" id="KW-0732">Signal</keyword>
<accession>A0A9P0SZM1</accession>
<evidence type="ECO:0000313" key="2">
    <source>
        <dbReference type="EMBL" id="CAH3968114.1"/>
    </source>
</evidence>
<dbReference type="AlphaFoldDB" id="A0A9P0SZM1"/>
<dbReference type="EMBL" id="CALOZG010000002">
    <property type="protein sequence ID" value="CAH3968114.1"/>
    <property type="molecule type" value="Genomic_DNA"/>
</dbReference>
<name>A0A9P0SZM1_PIEBR</name>
<organism evidence="2 3">
    <name type="scientific">Pieris brassicae</name>
    <name type="common">White butterfly</name>
    <name type="synonym">Large white butterfly</name>
    <dbReference type="NCBI Taxonomy" id="7116"/>
    <lineage>
        <taxon>Eukaryota</taxon>
        <taxon>Metazoa</taxon>
        <taxon>Ecdysozoa</taxon>
        <taxon>Arthropoda</taxon>
        <taxon>Hexapoda</taxon>
        <taxon>Insecta</taxon>
        <taxon>Pterygota</taxon>
        <taxon>Neoptera</taxon>
        <taxon>Endopterygota</taxon>
        <taxon>Lepidoptera</taxon>
        <taxon>Glossata</taxon>
        <taxon>Ditrysia</taxon>
        <taxon>Papilionoidea</taxon>
        <taxon>Pieridae</taxon>
        <taxon>Pierinae</taxon>
        <taxon>Pieris</taxon>
    </lineage>
</organism>
<feature type="chain" id="PRO_5040245649" evidence="1">
    <location>
        <begin position="17"/>
        <end position="111"/>
    </location>
</feature>
<feature type="signal peptide" evidence="1">
    <location>
        <begin position="1"/>
        <end position="16"/>
    </location>
</feature>
<sequence length="111" mass="12422">MLRLLLLLIAIVAVCCYPTDNGVLIRIKRFPYNSPPDNREEPPFWLQPPPFWAPPFWLHNQEASQRYKDNEFRGSIAHQPCSNCKGGAVSNSQSDTGDAISIAIAKSGRPN</sequence>